<dbReference type="Proteomes" id="UP000315295">
    <property type="component" value="Unassembled WGS sequence"/>
</dbReference>
<name>A0A540MVT6_MALBA</name>
<evidence type="ECO:0000313" key="1">
    <source>
        <dbReference type="EMBL" id="TQE02878.1"/>
    </source>
</evidence>
<gene>
    <name evidence="1" type="ORF">C1H46_011537</name>
</gene>
<evidence type="ECO:0000313" key="2">
    <source>
        <dbReference type="Proteomes" id="UP000315295"/>
    </source>
</evidence>
<dbReference type="AlphaFoldDB" id="A0A540MVT6"/>
<reference evidence="1 2" key="1">
    <citation type="journal article" date="2019" name="G3 (Bethesda)">
        <title>Sequencing of a Wild Apple (Malus baccata) Genome Unravels the Differences Between Cultivated and Wild Apple Species Regarding Disease Resistance and Cold Tolerance.</title>
        <authorList>
            <person name="Chen X."/>
        </authorList>
    </citation>
    <scope>NUCLEOTIDE SEQUENCE [LARGE SCALE GENOMIC DNA]</scope>
    <source>
        <strain evidence="2">cv. Shandingzi</strain>
        <tissue evidence="1">Leaves</tissue>
    </source>
</reference>
<proteinExistence type="predicted"/>
<comment type="caution">
    <text evidence="1">The sequence shown here is derived from an EMBL/GenBank/DDBJ whole genome shotgun (WGS) entry which is preliminary data.</text>
</comment>
<organism evidence="1 2">
    <name type="scientific">Malus baccata</name>
    <name type="common">Siberian crab apple</name>
    <name type="synonym">Pyrus baccata</name>
    <dbReference type="NCBI Taxonomy" id="106549"/>
    <lineage>
        <taxon>Eukaryota</taxon>
        <taxon>Viridiplantae</taxon>
        <taxon>Streptophyta</taxon>
        <taxon>Embryophyta</taxon>
        <taxon>Tracheophyta</taxon>
        <taxon>Spermatophyta</taxon>
        <taxon>Magnoliopsida</taxon>
        <taxon>eudicotyledons</taxon>
        <taxon>Gunneridae</taxon>
        <taxon>Pentapetalae</taxon>
        <taxon>rosids</taxon>
        <taxon>fabids</taxon>
        <taxon>Rosales</taxon>
        <taxon>Rosaceae</taxon>
        <taxon>Amygdaloideae</taxon>
        <taxon>Maleae</taxon>
        <taxon>Malus</taxon>
    </lineage>
</organism>
<accession>A0A540MVT6</accession>
<dbReference type="EMBL" id="VIEB01000166">
    <property type="protein sequence ID" value="TQE02878.1"/>
    <property type="molecule type" value="Genomic_DNA"/>
</dbReference>
<protein>
    <submittedName>
        <fullName evidence="1">Uncharacterized protein</fullName>
    </submittedName>
</protein>
<sequence>MATRELFLSPYTWVGKVSQQLLEVFKVIKETFQVLEHVIGTLWVLNPNAKGKGLVYKAKSRIPRLETCQEISVVQWGIDLTLVHKEE</sequence>
<keyword evidence="2" id="KW-1185">Reference proteome</keyword>